<name>A0A6A5VKU7_9PLEO</name>
<gene>
    <name evidence="2" type="ORF">BU23DRAFT_298715</name>
</gene>
<sequence>MQALMPRAPLPLVALTCRADLFHTAWRLPGSFARALDSMACSSACNSDRYVETTRVDGSVSTQASSDTPCSLASIARSQTNPDSNLGMRVITSSRVKSETEPRVSTEEAIPFQSGHTKSAPSKKQH</sequence>
<dbReference type="AlphaFoldDB" id="A0A6A5VKU7"/>
<dbReference type="Proteomes" id="UP000800036">
    <property type="component" value="Unassembled WGS sequence"/>
</dbReference>
<feature type="compositionally biased region" description="Basic and acidic residues" evidence="1">
    <location>
        <begin position="96"/>
        <end position="106"/>
    </location>
</feature>
<evidence type="ECO:0000313" key="3">
    <source>
        <dbReference type="Proteomes" id="UP000800036"/>
    </source>
</evidence>
<protein>
    <submittedName>
        <fullName evidence="2">Uncharacterized protein</fullName>
    </submittedName>
</protein>
<feature type="region of interest" description="Disordered" evidence="1">
    <location>
        <begin position="93"/>
        <end position="126"/>
    </location>
</feature>
<organism evidence="2 3">
    <name type="scientific">Bimuria novae-zelandiae CBS 107.79</name>
    <dbReference type="NCBI Taxonomy" id="1447943"/>
    <lineage>
        <taxon>Eukaryota</taxon>
        <taxon>Fungi</taxon>
        <taxon>Dikarya</taxon>
        <taxon>Ascomycota</taxon>
        <taxon>Pezizomycotina</taxon>
        <taxon>Dothideomycetes</taxon>
        <taxon>Pleosporomycetidae</taxon>
        <taxon>Pleosporales</taxon>
        <taxon>Massarineae</taxon>
        <taxon>Didymosphaeriaceae</taxon>
        <taxon>Bimuria</taxon>
    </lineage>
</organism>
<accession>A0A6A5VKU7</accession>
<evidence type="ECO:0000313" key="2">
    <source>
        <dbReference type="EMBL" id="KAF1977525.1"/>
    </source>
</evidence>
<dbReference type="EMBL" id="ML976663">
    <property type="protein sequence ID" value="KAF1977525.1"/>
    <property type="molecule type" value="Genomic_DNA"/>
</dbReference>
<proteinExistence type="predicted"/>
<keyword evidence="3" id="KW-1185">Reference proteome</keyword>
<reference evidence="2" key="1">
    <citation type="journal article" date="2020" name="Stud. Mycol.">
        <title>101 Dothideomycetes genomes: a test case for predicting lifestyles and emergence of pathogens.</title>
        <authorList>
            <person name="Haridas S."/>
            <person name="Albert R."/>
            <person name="Binder M."/>
            <person name="Bloem J."/>
            <person name="Labutti K."/>
            <person name="Salamov A."/>
            <person name="Andreopoulos B."/>
            <person name="Baker S."/>
            <person name="Barry K."/>
            <person name="Bills G."/>
            <person name="Bluhm B."/>
            <person name="Cannon C."/>
            <person name="Castanera R."/>
            <person name="Culley D."/>
            <person name="Daum C."/>
            <person name="Ezra D."/>
            <person name="Gonzalez J."/>
            <person name="Henrissat B."/>
            <person name="Kuo A."/>
            <person name="Liang C."/>
            <person name="Lipzen A."/>
            <person name="Lutzoni F."/>
            <person name="Magnuson J."/>
            <person name="Mondo S."/>
            <person name="Nolan M."/>
            <person name="Ohm R."/>
            <person name="Pangilinan J."/>
            <person name="Park H.-J."/>
            <person name="Ramirez L."/>
            <person name="Alfaro M."/>
            <person name="Sun H."/>
            <person name="Tritt A."/>
            <person name="Yoshinaga Y."/>
            <person name="Zwiers L.-H."/>
            <person name="Turgeon B."/>
            <person name="Goodwin S."/>
            <person name="Spatafora J."/>
            <person name="Crous P."/>
            <person name="Grigoriev I."/>
        </authorList>
    </citation>
    <scope>NUCLEOTIDE SEQUENCE</scope>
    <source>
        <strain evidence="2">CBS 107.79</strain>
    </source>
</reference>
<evidence type="ECO:0000256" key="1">
    <source>
        <dbReference type="SAM" id="MobiDB-lite"/>
    </source>
</evidence>